<reference evidence="3" key="1">
    <citation type="submission" date="2022-07" db="EMBL/GenBank/DDBJ databases">
        <title>Phylogenomic reconstructions and comparative analyses of Kickxellomycotina fungi.</title>
        <authorList>
            <person name="Reynolds N.K."/>
            <person name="Stajich J.E."/>
            <person name="Barry K."/>
            <person name="Grigoriev I.V."/>
            <person name="Crous P."/>
            <person name="Smith M.E."/>
        </authorList>
    </citation>
    <scope>NUCLEOTIDE SEQUENCE</scope>
    <source>
        <strain evidence="3">BCRC 34381</strain>
    </source>
</reference>
<dbReference type="InterPro" id="IPR035892">
    <property type="entry name" value="C2_domain_sf"/>
</dbReference>
<feature type="non-terminal residue" evidence="3">
    <location>
        <position position="1"/>
    </location>
</feature>
<dbReference type="PANTHER" id="PTHR47052">
    <property type="entry name" value="CONSERVED SERINE PROLINE-RICH PROTEIN (AFU_ORTHOLOGUE AFUA_2G01790)"/>
    <property type="match status" value="1"/>
</dbReference>
<sequence>MAATAEGRLDIKVVAGRKIPRRNRIGRGDVIVSLTLGTSTKQTQVDKRGGSTPQWNDRITFQVAGLGKTQLQVTALEADGTIKHRKIGSCVVDLTRIFVEEEVDGWYTLTSSDKPMGDVYIEFTFTPKSGRKRLSKANDSEDEDFDMAVKPKAKIPVASGTASSAPGKLQRPGSAAVASSATHALSPTTAHVQLRPSMSDLRPYSSASMHDTELANRYAQKHGTKPLPAAPGLVPQAPGYDQTLLPGQAPFMHQRPVSYGGETLPVQYQPGMMHAQASPQQQPQLMALFAPPPGTAAQPPKILPDPPSAAPAYNPAYNPVYDAATYTPAYNPAYNPAYSEAVESQMFSPQPAANVVVSSGQPVGAMISQQPGQYVGYADGSVAGGQLAHAGAASYGAIPIQITAASPIPYQHPQTTIVFDPGIPAQSLPVSSHQQYAAEQPYMTNMA</sequence>
<dbReference type="InterPro" id="IPR000008">
    <property type="entry name" value="C2_dom"/>
</dbReference>
<dbReference type="SUPFAM" id="SSF49562">
    <property type="entry name" value="C2 domain (Calcium/lipid-binding domain, CaLB)"/>
    <property type="match status" value="1"/>
</dbReference>
<dbReference type="EMBL" id="JANBOI010000309">
    <property type="protein sequence ID" value="KAJ1731609.1"/>
    <property type="molecule type" value="Genomic_DNA"/>
</dbReference>
<dbReference type="SMART" id="SM00239">
    <property type="entry name" value="C2"/>
    <property type="match status" value="1"/>
</dbReference>
<dbReference type="PANTHER" id="PTHR47052:SF3">
    <property type="entry name" value="INGRESSION PROTEIN 1"/>
    <property type="match status" value="1"/>
</dbReference>
<keyword evidence="4" id="KW-1185">Reference proteome</keyword>
<gene>
    <name evidence="3" type="ORF">LPJ61_002449</name>
</gene>
<dbReference type="InterPro" id="IPR052981">
    <property type="entry name" value="Ingression_C2_domain"/>
</dbReference>
<name>A0A9W8CWF2_9FUNG</name>
<dbReference type="Gene3D" id="2.60.40.150">
    <property type="entry name" value="C2 domain"/>
    <property type="match status" value="1"/>
</dbReference>
<organism evidence="3 4">
    <name type="scientific">Coemansia biformis</name>
    <dbReference type="NCBI Taxonomy" id="1286918"/>
    <lineage>
        <taxon>Eukaryota</taxon>
        <taxon>Fungi</taxon>
        <taxon>Fungi incertae sedis</taxon>
        <taxon>Zoopagomycota</taxon>
        <taxon>Kickxellomycotina</taxon>
        <taxon>Kickxellomycetes</taxon>
        <taxon>Kickxellales</taxon>
        <taxon>Kickxellaceae</taxon>
        <taxon>Coemansia</taxon>
    </lineage>
</organism>
<dbReference type="PROSITE" id="PS50004">
    <property type="entry name" value="C2"/>
    <property type="match status" value="1"/>
</dbReference>
<evidence type="ECO:0000256" key="1">
    <source>
        <dbReference type="SAM" id="MobiDB-lite"/>
    </source>
</evidence>
<dbReference type="Proteomes" id="UP001143981">
    <property type="component" value="Unassembled WGS sequence"/>
</dbReference>
<feature type="region of interest" description="Disordered" evidence="1">
    <location>
        <begin position="157"/>
        <end position="182"/>
    </location>
</feature>
<feature type="domain" description="C2" evidence="2">
    <location>
        <begin position="1"/>
        <end position="107"/>
    </location>
</feature>
<protein>
    <recommendedName>
        <fullName evidence="2">C2 domain-containing protein</fullName>
    </recommendedName>
</protein>
<proteinExistence type="predicted"/>
<comment type="caution">
    <text evidence="3">The sequence shown here is derived from an EMBL/GenBank/DDBJ whole genome shotgun (WGS) entry which is preliminary data.</text>
</comment>
<accession>A0A9W8CWF2</accession>
<evidence type="ECO:0000259" key="2">
    <source>
        <dbReference type="PROSITE" id="PS50004"/>
    </source>
</evidence>
<evidence type="ECO:0000313" key="4">
    <source>
        <dbReference type="Proteomes" id="UP001143981"/>
    </source>
</evidence>
<dbReference type="OrthoDB" id="270970at2759"/>
<dbReference type="Pfam" id="PF00168">
    <property type="entry name" value="C2"/>
    <property type="match status" value="1"/>
</dbReference>
<evidence type="ECO:0000313" key="3">
    <source>
        <dbReference type="EMBL" id="KAJ1731609.1"/>
    </source>
</evidence>
<dbReference type="AlphaFoldDB" id="A0A9W8CWF2"/>